<evidence type="ECO:0000256" key="2">
    <source>
        <dbReference type="ARBA" id="ARBA00023015"/>
    </source>
</evidence>
<accession>A0ABW7MKE3</accession>
<keyword evidence="2" id="KW-0805">Transcription regulation</keyword>
<evidence type="ECO:0000313" key="7">
    <source>
        <dbReference type="Proteomes" id="UP001609932"/>
    </source>
</evidence>
<dbReference type="Pfam" id="PF03466">
    <property type="entry name" value="LysR_substrate"/>
    <property type="match status" value="1"/>
</dbReference>
<dbReference type="InterPro" id="IPR000847">
    <property type="entry name" value="LysR_HTH_N"/>
</dbReference>
<dbReference type="PRINTS" id="PR00039">
    <property type="entry name" value="HTHLYSR"/>
</dbReference>
<keyword evidence="4" id="KW-0804">Transcription</keyword>
<keyword evidence="3" id="KW-0238">DNA-binding</keyword>
<dbReference type="PANTHER" id="PTHR30126:SF98">
    <property type="entry name" value="HTH-TYPE TRANSCRIPTIONAL ACTIVATOR BAUR"/>
    <property type="match status" value="1"/>
</dbReference>
<dbReference type="Gene3D" id="3.40.190.290">
    <property type="match status" value="1"/>
</dbReference>
<dbReference type="RefSeq" id="WP_395274038.1">
    <property type="nucleotide sequence ID" value="NZ_JBHEGD010000002.1"/>
</dbReference>
<dbReference type="InterPro" id="IPR036390">
    <property type="entry name" value="WH_DNA-bd_sf"/>
</dbReference>
<protein>
    <submittedName>
        <fullName evidence="6">LysR family transcriptional regulator</fullName>
    </submittedName>
</protein>
<evidence type="ECO:0000256" key="4">
    <source>
        <dbReference type="ARBA" id="ARBA00023163"/>
    </source>
</evidence>
<organism evidence="6 7">
    <name type="scientific">Ectopseudomonas khazarica</name>
    <dbReference type="NCBI Taxonomy" id="2502979"/>
    <lineage>
        <taxon>Bacteria</taxon>
        <taxon>Pseudomonadati</taxon>
        <taxon>Pseudomonadota</taxon>
        <taxon>Gammaproteobacteria</taxon>
        <taxon>Pseudomonadales</taxon>
        <taxon>Pseudomonadaceae</taxon>
        <taxon>Ectopseudomonas</taxon>
    </lineage>
</organism>
<name>A0ABW7MKE3_9GAMM</name>
<dbReference type="SUPFAM" id="SSF53850">
    <property type="entry name" value="Periplasmic binding protein-like II"/>
    <property type="match status" value="1"/>
</dbReference>
<dbReference type="InterPro" id="IPR036388">
    <property type="entry name" value="WH-like_DNA-bd_sf"/>
</dbReference>
<evidence type="ECO:0000256" key="1">
    <source>
        <dbReference type="ARBA" id="ARBA00009437"/>
    </source>
</evidence>
<reference evidence="6 7" key="1">
    <citation type="submission" date="2024-09" db="EMBL/GenBank/DDBJ databases">
        <title>Elucidation of the Bokeelamides from Bacteria Associated with Moon Snail Egg Collars.</title>
        <authorList>
            <person name="Campbell R."/>
            <person name="Piedl K."/>
            <person name="Mevers E."/>
        </authorList>
    </citation>
    <scope>NUCLEOTIDE SEQUENCE [LARGE SCALE GENOMIC DNA]</scope>
    <source>
        <strain evidence="6 7">EM133</strain>
    </source>
</reference>
<dbReference type="Proteomes" id="UP001609932">
    <property type="component" value="Unassembled WGS sequence"/>
</dbReference>
<dbReference type="PROSITE" id="PS50931">
    <property type="entry name" value="HTH_LYSR"/>
    <property type="match status" value="1"/>
</dbReference>
<feature type="domain" description="HTH lysR-type" evidence="5">
    <location>
        <begin position="4"/>
        <end position="61"/>
    </location>
</feature>
<evidence type="ECO:0000313" key="6">
    <source>
        <dbReference type="EMBL" id="MFH6601816.1"/>
    </source>
</evidence>
<dbReference type="Pfam" id="PF00126">
    <property type="entry name" value="HTH_1"/>
    <property type="match status" value="1"/>
</dbReference>
<dbReference type="EMBL" id="JBHEGD010000002">
    <property type="protein sequence ID" value="MFH6601816.1"/>
    <property type="molecule type" value="Genomic_DNA"/>
</dbReference>
<evidence type="ECO:0000256" key="3">
    <source>
        <dbReference type="ARBA" id="ARBA00023125"/>
    </source>
</evidence>
<gene>
    <name evidence="6" type="ORF">ACEVAQ_24255</name>
</gene>
<dbReference type="SUPFAM" id="SSF46785">
    <property type="entry name" value="Winged helix' DNA-binding domain"/>
    <property type="match status" value="1"/>
</dbReference>
<dbReference type="Gene3D" id="1.10.10.10">
    <property type="entry name" value="Winged helix-like DNA-binding domain superfamily/Winged helix DNA-binding domain"/>
    <property type="match status" value="1"/>
</dbReference>
<sequence>MRRLNFHHLHYFWAVAKEGNLTRAAEALHVSQSALSTQIRVLEDQLGHTLFIRTGRSLRLTEAGQLVLDYAETIFALGSELQTTLQHTLQASQTLRIGAVATLSRNFQENLLRPFLGREGLRITLESGGLDELLERLALHKLDVVLTNKAVSADSQRTWQCRLLDRQAVCLIGPPRQEIGLFDLHRDLQQVRLIVPGRSSDVRSQFEVYCNSHGLKPMICAEVDDMAMLRLLARDSGDMALLPTVVVQDELRSGALQLYAEVPEISEQFYAVTLQRQFSLRILDELLSQSLSQDGK</sequence>
<keyword evidence="7" id="KW-1185">Reference proteome</keyword>
<proteinExistence type="inferred from homology"/>
<dbReference type="PANTHER" id="PTHR30126">
    <property type="entry name" value="HTH-TYPE TRANSCRIPTIONAL REGULATOR"/>
    <property type="match status" value="1"/>
</dbReference>
<comment type="similarity">
    <text evidence="1">Belongs to the LysR transcriptional regulatory family.</text>
</comment>
<dbReference type="InterPro" id="IPR005119">
    <property type="entry name" value="LysR_subst-bd"/>
</dbReference>
<comment type="caution">
    <text evidence="6">The sequence shown here is derived from an EMBL/GenBank/DDBJ whole genome shotgun (WGS) entry which is preliminary data.</text>
</comment>
<evidence type="ECO:0000259" key="5">
    <source>
        <dbReference type="PROSITE" id="PS50931"/>
    </source>
</evidence>